<dbReference type="AlphaFoldDB" id="A0A7Y9UC65"/>
<protein>
    <submittedName>
        <fullName evidence="1">Uncharacterized protein</fullName>
    </submittedName>
</protein>
<gene>
    <name evidence="1" type="ORF">BDD16_002225</name>
</gene>
<dbReference type="EMBL" id="JACCFH010000001">
    <property type="protein sequence ID" value="NYG33239.1"/>
    <property type="molecule type" value="Genomic_DNA"/>
</dbReference>
<evidence type="ECO:0000313" key="1">
    <source>
        <dbReference type="EMBL" id="NYG33239.1"/>
    </source>
</evidence>
<sequence>MMCSALVTSSSEKLAFRCAGLKRALHTDSLR</sequence>
<accession>A0A7Y9UC65</accession>
<keyword evidence="2" id="KW-1185">Reference proteome</keyword>
<organism evidence="1 2">
    <name type="scientific">Sphaerotilus montanus</name>
    <dbReference type="NCBI Taxonomy" id="522889"/>
    <lineage>
        <taxon>Bacteria</taxon>
        <taxon>Pseudomonadati</taxon>
        <taxon>Pseudomonadota</taxon>
        <taxon>Betaproteobacteria</taxon>
        <taxon>Burkholderiales</taxon>
        <taxon>Sphaerotilaceae</taxon>
        <taxon>Sphaerotilus</taxon>
    </lineage>
</organism>
<proteinExistence type="predicted"/>
<reference evidence="1 2" key="1">
    <citation type="submission" date="2020-07" db="EMBL/GenBank/DDBJ databases">
        <title>Genomic Encyclopedia of Archaeal and Bacterial Type Strains, Phase II (KMG-II): from individual species to whole genera.</title>
        <authorList>
            <person name="Goeker M."/>
        </authorList>
    </citation>
    <scope>NUCLEOTIDE SEQUENCE [LARGE SCALE GENOMIC DNA]</scope>
    <source>
        <strain evidence="1 2">DSM 21226</strain>
    </source>
</reference>
<name>A0A7Y9UC65_9BURK</name>
<comment type="caution">
    <text evidence="1">The sequence shown here is derived from an EMBL/GenBank/DDBJ whole genome shotgun (WGS) entry which is preliminary data.</text>
</comment>
<evidence type="ECO:0000313" key="2">
    <source>
        <dbReference type="Proteomes" id="UP000518288"/>
    </source>
</evidence>
<dbReference type="Proteomes" id="UP000518288">
    <property type="component" value="Unassembled WGS sequence"/>
</dbReference>